<organism evidence="2 3">
    <name type="scientific">Eragrostis curvula</name>
    <name type="common">weeping love grass</name>
    <dbReference type="NCBI Taxonomy" id="38414"/>
    <lineage>
        <taxon>Eukaryota</taxon>
        <taxon>Viridiplantae</taxon>
        <taxon>Streptophyta</taxon>
        <taxon>Embryophyta</taxon>
        <taxon>Tracheophyta</taxon>
        <taxon>Spermatophyta</taxon>
        <taxon>Magnoliopsida</taxon>
        <taxon>Liliopsida</taxon>
        <taxon>Poales</taxon>
        <taxon>Poaceae</taxon>
        <taxon>PACMAD clade</taxon>
        <taxon>Chloridoideae</taxon>
        <taxon>Eragrostideae</taxon>
        <taxon>Eragrostidinae</taxon>
        <taxon>Eragrostis</taxon>
    </lineage>
</organism>
<reference evidence="2 3" key="1">
    <citation type="journal article" date="2019" name="Sci. Rep.">
        <title>A high-quality genome of Eragrostis curvula grass provides insights into Poaceae evolution and supports new strategies to enhance forage quality.</title>
        <authorList>
            <person name="Carballo J."/>
            <person name="Santos B.A.C.M."/>
            <person name="Zappacosta D."/>
            <person name="Garbus I."/>
            <person name="Selva J.P."/>
            <person name="Gallo C.A."/>
            <person name="Diaz A."/>
            <person name="Albertini E."/>
            <person name="Caccamo M."/>
            <person name="Echenique V."/>
        </authorList>
    </citation>
    <scope>NUCLEOTIDE SEQUENCE [LARGE SCALE GENOMIC DNA]</scope>
    <source>
        <strain evidence="3">cv. Victoria</strain>
        <tissue evidence="2">Leaf</tissue>
    </source>
</reference>
<sequence length="109" mass="11451">YRPNERPFPTRLAARDLAGDPVAGTTAAVVGSVRHQGSPRLRRTPAGGGGERHEGTGGRLRRADTPKVPTAAAAEFVAVHLAALSCRIGGRRSRFLGNRDEKISGTQGV</sequence>
<dbReference type="AlphaFoldDB" id="A0A5J9SZU1"/>
<keyword evidence="3" id="KW-1185">Reference proteome</keyword>
<feature type="non-terminal residue" evidence="2">
    <location>
        <position position="1"/>
    </location>
</feature>
<dbReference type="Proteomes" id="UP000324897">
    <property type="component" value="Unassembled WGS sequence"/>
</dbReference>
<protein>
    <submittedName>
        <fullName evidence="2">Uncharacterized protein</fullName>
    </submittedName>
</protein>
<dbReference type="EMBL" id="RWGY01000051">
    <property type="protein sequence ID" value="TVU04596.1"/>
    <property type="molecule type" value="Genomic_DNA"/>
</dbReference>
<comment type="caution">
    <text evidence="2">The sequence shown here is derived from an EMBL/GenBank/DDBJ whole genome shotgun (WGS) entry which is preliminary data.</text>
</comment>
<proteinExistence type="predicted"/>
<accession>A0A5J9SZU1</accession>
<gene>
    <name evidence="2" type="ORF">EJB05_47715</name>
</gene>
<feature type="compositionally biased region" description="Basic and acidic residues" evidence="1">
    <location>
        <begin position="50"/>
        <end position="65"/>
    </location>
</feature>
<name>A0A5J9SZU1_9POAL</name>
<dbReference type="Gramene" id="TVU04596">
    <property type="protein sequence ID" value="TVU04596"/>
    <property type="gene ID" value="EJB05_47715"/>
</dbReference>
<evidence type="ECO:0000313" key="2">
    <source>
        <dbReference type="EMBL" id="TVU04596.1"/>
    </source>
</evidence>
<evidence type="ECO:0000256" key="1">
    <source>
        <dbReference type="SAM" id="MobiDB-lite"/>
    </source>
</evidence>
<evidence type="ECO:0000313" key="3">
    <source>
        <dbReference type="Proteomes" id="UP000324897"/>
    </source>
</evidence>
<feature type="region of interest" description="Disordered" evidence="1">
    <location>
        <begin position="32"/>
        <end position="66"/>
    </location>
</feature>